<protein>
    <submittedName>
        <fullName evidence="3">Type II toxin-antitoxin system ParD family antitoxin</fullName>
    </submittedName>
</protein>
<dbReference type="PANTHER" id="PTHR36582:SF2">
    <property type="entry name" value="ANTITOXIN PARD"/>
    <property type="match status" value="1"/>
</dbReference>
<evidence type="ECO:0000256" key="1">
    <source>
        <dbReference type="ARBA" id="ARBA00008580"/>
    </source>
</evidence>
<comment type="similarity">
    <text evidence="1">Belongs to the ParD antitoxin family.</text>
</comment>
<accession>A0A936ZMY0</accession>
<dbReference type="Gene3D" id="6.10.10.120">
    <property type="entry name" value="Antitoxin ParD1-like"/>
    <property type="match status" value="1"/>
</dbReference>
<dbReference type="Pfam" id="PF03693">
    <property type="entry name" value="ParD_antitoxin"/>
    <property type="match status" value="1"/>
</dbReference>
<dbReference type="RefSeq" id="WP_202065054.1">
    <property type="nucleotide sequence ID" value="NZ_JAEQMY010000097.1"/>
</dbReference>
<gene>
    <name evidence="3" type="ORF">JKG68_27330</name>
</gene>
<dbReference type="InterPro" id="IPR038296">
    <property type="entry name" value="ParD_sf"/>
</dbReference>
<organism evidence="3 4">
    <name type="scientific">Microvirga aerilata</name>
    <dbReference type="NCBI Taxonomy" id="670292"/>
    <lineage>
        <taxon>Bacteria</taxon>
        <taxon>Pseudomonadati</taxon>
        <taxon>Pseudomonadota</taxon>
        <taxon>Alphaproteobacteria</taxon>
        <taxon>Hyphomicrobiales</taxon>
        <taxon>Methylobacteriaceae</taxon>
        <taxon>Microvirga</taxon>
    </lineage>
</organism>
<dbReference type="PANTHER" id="PTHR36582">
    <property type="entry name" value="ANTITOXIN PARD"/>
    <property type="match status" value="1"/>
</dbReference>
<evidence type="ECO:0000313" key="3">
    <source>
        <dbReference type="EMBL" id="MBL0407634.1"/>
    </source>
</evidence>
<dbReference type="CDD" id="cd22231">
    <property type="entry name" value="RHH_NikR_HicB-like"/>
    <property type="match status" value="1"/>
</dbReference>
<dbReference type="GO" id="GO:0006355">
    <property type="term" value="P:regulation of DNA-templated transcription"/>
    <property type="evidence" value="ECO:0007669"/>
    <property type="project" value="InterPro"/>
</dbReference>
<sequence>MAIRKTRNVSLTPELEALVDSKVASGRYRSASEVVRAALRLLDERERRIGANPKTSFETSNAG</sequence>
<dbReference type="EMBL" id="JAEQMY010000097">
    <property type="protein sequence ID" value="MBL0407634.1"/>
    <property type="molecule type" value="Genomic_DNA"/>
</dbReference>
<dbReference type="InterPro" id="IPR010985">
    <property type="entry name" value="Ribbon_hlx_hlx"/>
</dbReference>
<evidence type="ECO:0000313" key="4">
    <source>
        <dbReference type="Proteomes" id="UP000605848"/>
    </source>
</evidence>
<dbReference type="InterPro" id="IPR022789">
    <property type="entry name" value="ParD"/>
</dbReference>
<dbReference type="Proteomes" id="UP000605848">
    <property type="component" value="Unassembled WGS sequence"/>
</dbReference>
<proteinExistence type="inferred from homology"/>
<evidence type="ECO:0000256" key="2">
    <source>
        <dbReference type="ARBA" id="ARBA00022649"/>
    </source>
</evidence>
<name>A0A936ZMY0_9HYPH</name>
<reference evidence="3" key="1">
    <citation type="submission" date="2021-01" db="EMBL/GenBank/DDBJ databases">
        <title>Microvirga sp.</title>
        <authorList>
            <person name="Kim M.K."/>
        </authorList>
    </citation>
    <scope>NUCLEOTIDE SEQUENCE</scope>
    <source>
        <strain evidence="3">5420S-16</strain>
    </source>
</reference>
<dbReference type="NCBIfam" id="TIGR02606">
    <property type="entry name" value="antidote_CC2985"/>
    <property type="match status" value="1"/>
</dbReference>
<dbReference type="SUPFAM" id="SSF47598">
    <property type="entry name" value="Ribbon-helix-helix"/>
    <property type="match status" value="1"/>
</dbReference>
<keyword evidence="4" id="KW-1185">Reference proteome</keyword>
<keyword evidence="2" id="KW-1277">Toxin-antitoxin system</keyword>
<dbReference type="AlphaFoldDB" id="A0A936ZMY0"/>
<comment type="caution">
    <text evidence="3">The sequence shown here is derived from an EMBL/GenBank/DDBJ whole genome shotgun (WGS) entry which is preliminary data.</text>
</comment>